<dbReference type="OrthoDB" id="8062037at2759"/>
<dbReference type="PANTHER" id="PTHR14155:SF627">
    <property type="entry name" value="OS06G0192800 PROTEIN"/>
    <property type="match status" value="1"/>
</dbReference>
<dbReference type="CDD" id="cd16461">
    <property type="entry name" value="RING-H2_EL5-like"/>
    <property type="match status" value="1"/>
</dbReference>
<evidence type="ECO:0000256" key="9">
    <source>
        <dbReference type="SAM" id="Phobius"/>
    </source>
</evidence>
<evidence type="ECO:0000256" key="5">
    <source>
        <dbReference type="ARBA" id="ARBA00022786"/>
    </source>
</evidence>
<organism evidence="11 12">
    <name type="scientific">Cuscuta campestris</name>
    <dbReference type="NCBI Taxonomy" id="132261"/>
    <lineage>
        <taxon>Eukaryota</taxon>
        <taxon>Viridiplantae</taxon>
        <taxon>Streptophyta</taxon>
        <taxon>Embryophyta</taxon>
        <taxon>Tracheophyta</taxon>
        <taxon>Spermatophyta</taxon>
        <taxon>Magnoliopsida</taxon>
        <taxon>eudicotyledons</taxon>
        <taxon>Gunneridae</taxon>
        <taxon>Pentapetalae</taxon>
        <taxon>asterids</taxon>
        <taxon>lamiids</taxon>
        <taxon>Solanales</taxon>
        <taxon>Convolvulaceae</taxon>
        <taxon>Cuscuteae</taxon>
        <taxon>Cuscuta</taxon>
        <taxon>Cuscuta subgen. Grammica</taxon>
        <taxon>Cuscuta sect. Cleistogrammica</taxon>
    </lineage>
</organism>
<sequence length="339" mass="37650">MEVEEVEPFHWYITARSVKLFFITFFIFLLSFLLFVFLFIRYIRNQIALFPDEDDDDVTIPSADPTAARRQQQTSIRSNGTVSFTAGAALPSRERSWSGVVVGLEEVTAGTRPPVFGQGRPPDAAGGTGAARRFGGEECCICLGVFEEKEVTHCTLNDQREHCSSRVLYLPHGRPAMALPREAETPPNWWRIDLTAFTSSLRDPGVLFFFLIFFSLLLLLLLLALLFFYCFLRGGRRRRGESSSPPTTAAEAAGDKGLDEEAVKNLPEARYGSLEMVGRNECSICLGTFEDSETVKVMPECAHVFHGGCVDAWLVNRSSCPLCRASLDSTTSSVHVDLI</sequence>
<comment type="catalytic activity">
    <reaction evidence="1">
        <text>S-ubiquitinyl-[E2 ubiquitin-conjugating enzyme]-L-cysteine + [acceptor protein]-L-lysine = [E2 ubiquitin-conjugating enzyme]-L-cysteine + N(6)-ubiquitinyl-[acceptor protein]-L-lysine.</text>
        <dbReference type="EC" id="2.3.2.27"/>
    </reaction>
</comment>
<dbReference type="GO" id="GO:0061630">
    <property type="term" value="F:ubiquitin protein ligase activity"/>
    <property type="evidence" value="ECO:0007669"/>
    <property type="project" value="UniProtKB-EC"/>
</dbReference>
<evidence type="ECO:0000256" key="7">
    <source>
        <dbReference type="ARBA" id="ARBA00024209"/>
    </source>
</evidence>
<keyword evidence="9" id="KW-1133">Transmembrane helix</keyword>
<keyword evidence="3" id="KW-0479">Metal-binding</keyword>
<comment type="similarity">
    <text evidence="7">Belongs to the RING-type zinc finger family. ATL subfamily.</text>
</comment>
<feature type="domain" description="RING-type" evidence="10">
    <location>
        <begin position="282"/>
        <end position="324"/>
    </location>
</feature>
<dbReference type="GO" id="GO:0008270">
    <property type="term" value="F:zinc ion binding"/>
    <property type="evidence" value="ECO:0007669"/>
    <property type="project" value="UniProtKB-KW"/>
</dbReference>
<evidence type="ECO:0000256" key="6">
    <source>
        <dbReference type="ARBA" id="ARBA00022833"/>
    </source>
</evidence>
<dbReference type="InterPro" id="IPR001841">
    <property type="entry name" value="Znf_RING"/>
</dbReference>
<keyword evidence="6" id="KW-0862">Zinc</keyword>
<protein>
    <recommendedName>
        <fullName evidence="2">RING-type E3 ubiquitin transferase</fullName>
        <ecNumber evidence="2">2.3.2.27</ecNumber>
    </recommendedName>
</protein>
<keyword evidence="9" id="KW-0812">Transmembrane</keyword>
<keyword evidence="9" id="KW-0472">Membrane</keyword>
<dbReference type="InterPro" id="IPR053238">
    <property type="entry name" value="RING-H2_zinc_finger"/>
</dbReference>
<evidence type="ECO:0000256" key="1">
    <source>
        <dbReference type="ARBA" id="ARBA00000900"/>
    </source>
</evidence>
<evidence type="ECO:0000256" key="4">
    <source>
        <dbReference type="ARBA" id="ARBA00022771"/>
    </source>
</evidence>
<keyword evidence="5" id="KW-0833">Ubl conjugation pathway</keyword>
<dbReference type="EMBL" id="OOIL02006696">
    <property type="protein sequence ID" value="VFR00420.1"/>
    <property type="molecule type" value="Genomic_DNA"/>
</dbReference>
<evidence type="ECO:0000256" key="2">
    <source>
        <dbReference type="ARBA" id="ARBA00012483"/>
    </source>
</evidence>
<dbReference type="SUPFAM" id="SSF57850">
    <property type="entry name" value="RING/U-box"/>
    <property type="match status" value="1"/>
</dbReference>
<dbReference type="InterPro" id="IPR013083">
    <property type="entry name" value="Znf_RING/FYVE/PHD"/>
</dbReference>
<feature type="transmembrane region" description="Helical" evidence="9">
    <location>
        <begin position="20"/>
        <end position="43"/>
    </location>
</feature>
<feature type="transmembrane region" description="Helical" evidence="9">
    <location>
        <begin position="206"/>
        <end position="232"/>
    </location>
</feature>
<evidence type="ECO:0000256" key="3">
    <source>
        <dbReference type="ARBA" id="ARBA00022723"/>
    </source>
</evidence>
<evidence type="ECO:0000313" key="11">
    <source>
        <dbReference type="EMBL" id="VFR00420.1"/>
    </source>
</evidence>
<dbReference type="EC" id="2.3.2.27" evidence="2"/>
<dbReference type="SMART" id="SM00184">
    <property type="entry name" value="RING"/>
    <property type="match status" value="1"/>
</dbReference>
<evidence type="ECO:0000256" key="8">
    <source>
        <dbReference type="PROSITE-ProRule" id="PRU00175"/>
    </source>
</evidence>
<dbReference type="Proteomes" id="UP000595140">
    <property type="component" value="Unassembled WGS sequence"/>
</dbReference>
<evidence type="ECO:0000313" key="12">
    <source>
        <dbReference type="Proteomes" id="UP000595140"/>
    </source>
</evidence>
<dbReference type="PANTHER" id="PTHR14155">
    <property type="entry name" value="RING FINGER DOMAIN-CONTAINING"/>
    <property type="match status" value="1"/>
</dbReference>
<accession>A0A484NHI6</accession>
<name>A0A484NHI6_9ASTE</name>
<gene>
    <name evidence="11" type="ORF">CCAM_LOCUS42195</name>
</gene>
<keyword evidence="4 8" id="KW-0863">Zinc-finger</keyword>
<keyword evidence="12" id="KW-1185">Reference proteome</keyword>
<proteinExistence type="inferred from homology"/>
<dbReference type="Gene3D" id="3.30.40.10">
    <property type="entry name" value="Zinc/RING finger domain, C3HC4 (zinc finger)"/>
    <property type="match status" value="1"/>
</dbReference>
<dbReference type="PROSITE" id="PS50089">
    <property type="entry name" value="ZF_RING_2"/>
    <property type="match status" value="1"/>
</dbReference>
<reference evidence="11 12" key="1">
    <citation type="submission" date="2018-04" db="EMBL/GenBank/DDBJ databases">
        <authorList>
            <person name="Vogel A."/>
        </authorList>
    </citation>
    <scope>NUCLEOTIDE SEQUENCE [LARGE SCALE GENOMIC DNA]</scope>
</reference>
<evidence type="ECO:0000259" key="10">
    <source>
        <dbReference type="PROSITE" id="PS50089"/>
    </source>
</evidence>
<dbReference type="AlphaFoldDB" id="A0A484NHI6"/>
<dbReference type="Pfam" id="PF13639">
    <property type="entry name" value="zf-RING_2"/>
    <property type="match status" value="1"/>
</dbReference>